<sequence>MSINVHISIDMEGVSGVVHNDQTGQKGYDYNMMRKAMTLEANAAIEGSFEAGATTVVVNDSHGSMRNLLPYMLDQRAELISGSPKPLGMMQGVDDNPDISMCIGYHSRPGEKGILSHTIRGSSVVQHFYINDKASSEFEINAGIAGYYNVPIGLIAGDSDIVNDARNLFP</sequence>
<evidence type="ECO:0008006" key="2">
    <source>
        <dbReference type="Google" id="ProtNLM"/>
    </source>
</evidence>
<dbReference type="EMBL" id="UINC01066944">
    <property type="protein sequence ID" value="SVB98141.1"/>
    <property type="molecule type" value="Genomic_DNA"/>
</dbReference>
<dbReference type="AlphaFoldDB" id="A0A382IHK6"/>
<feature type="non-terminal residue" evidence="1">
    <location>
        <position position="170"/>
    </location>
</feature>
<proteinExistence type="predicted"/>
<dbReference type="InterPro" id="IPR027476">
    <property type="entry name" value="DppA_N"/>
</dbReference>
<dbReference type="Pfam" id="PF04951">
    <property type="entry name" value="Peptidase_M55"/>
    <property type="match status" value="1"/>
</dbReference>
<dbReference type="SUPFAM" id="SSF63992">
    <property type="entry name" value="Dipeptide transport protein"/>
    <property type="match status" value="1"/>
</dbReference>
<gene>
    <name evidence="1" type="ORF">METZ01_LOCUS250995</name>
</gene>
<dbReference type="InterPro" id="IPR007035">
    <property type="entry name" value="Peptidase_M55"/>
</dbReference>
<accession>A0A382IHK6</accession>
<name>A0A382IHK6_9ZZZZ</name>
<dbReference type="InterPro" id="IPR036177">
    <property type="entry name" value="Peptidase_M55_sf"/>
</dbReference>
<reference evidence="1" key="1">
    <citation type="submission" date="2018-05" db="EMBL/GenBank/DDBJ databases">
        <authorList>
            <person name="Lanie J.A."/>
            <person name="Ng W.-L."/>
            <person name="Kazmierczak K.M."/>
            <person name="Andrzejewski T.M."/>
            <person name="Davidsen T.M."/>
            <person name="Wayne K.J."/>
            <person name="Tettelin H."/>
            <person name="Glass J.I."/>
            <person name="Rusch D."/>
            <person name="Podicherti R."/>
            <person name="Tsui H.-C.T."/>
            <person name="Winkler M.E."/>
        </authorList>
    </citation>
    <scope>NUCLEOTIDE SEQUENCE</scope>
</reference>
<protein>
    <recommendedName>
        <fullName evidence="2">Peptidase M55 D-aminopeptidase</fullName>
    </recommendedName>
</protein>
<organism evidence="1">
    <name type="scientific">marine metagenome</name>
    <dbReference type="NCBI Taxonomy" id="408172"/>
    <lineage>
        <taxon>unclassified sequences</taxon>
        <taxon>metagenomes</taxon>
        <taxon>ecological metagenomes</taxon>
    </lineage>
</organism>
<evidence type="ECO:0000313" key="1">
    <source>
        <dbReference type="EMBL" id="SVB98141.1"/>
    </source>
</evidence>
<dbReference type="Gene3D" id="3.40.50.10780">
    <property type="entry name" value="Dipeptide transport protein"/>
    <property type="match status" value="1"/>
</dbReference>